<dbReference type="AlphaFoldDB" id="A0A8J6N4T1"/>
<evidence type="ECO:0000313" key="9">
    <source>
        <dbReference type="EMBL" id="MBC8199249.1"/>
    </source>
</evidence>
<proteinExistence type="inferred from homology"/>
<protein>
    <submittedName>
        <fullName evidence="9">L,D-transpeptidase family protein</fullName>
    </submittedName>
</protein>
<dbReference type="PANTHER" id="PTHR36699:SF1">
    <property type="entry name" value="L,D-TRANSPEPTIDASE YAFK-RELATED"/>
    <property type="match status" value="1"/>
</dbReference>
<dbReference type="EMBL" id="JACNLL010000042">
    <property type="protein sequence ID" value="MBC8199249.1"/>
    <property type="molecule type" value="Genomic_DNA"/>
</dbReference>
<dbReference type="GO" id="GO:0008360">
    <property type="term" value="P:regulation of cell shape"/>
    <property type="evidence" value="ECO:0007669"/>
    <property type="project" value="UniProtKB-UniRule"/>
</dbReference>
<dbReference type="InterPro" id="IPR005490">
    <property type="entry name" value="LD_TPept_cat_dom"/>
</dbReference>
<dbReference type="SUPFAM" id="SSF54427">
    <property type="entry name" value="NTF2-like"/>
    <property type="match status" value="1"/>
</dbReference>
<accession>A0A8J6N4T1</accession>
<dbReference type="GO" id="GO:0009252">
    <property type="term" value="P:peptidoglycan biosynthetic process"/>
    <property type="evidence" value="ECO:0007669"/>
    <property type="project" value="UniProtKB-UniPathway"/>
</dbReference>
<dbReference type="SUPFAM" id="SSF141523">
    <property type="entry name" value="L,D-transpeptidase catalytic domain-like"/>
    <property type="match status" value="1"/>
</dbReference>
<dbReference type="Proteomes" id="UP000603545">
    <property type="component" value="Unassembled WGS sequence"/>
</dbReference>
<dbReference type="Pfam" id="PF24125">
    <property type="entry name" value="Cds6_C"/>
    <property type="match status" value="1"/>
</dbReference>
<gene>
    <name evidence="9" type="ORF">H8E80_04280</name>
</gene>
<comment type="similarity">
    <text evidence="2">Belongs to the YkuD family.</text>
</comment>
<organism evidence="9 10">
    <name type="scientific">Candidatus Desulfaltia bathyphila</name>
    <dbReference type="NCBI Taxonomy" id="2841697"/>
    <lineage>
        <taxon>Bacteria</taxon>
        <taxon>Pseudomonadati</taxon>
        <taxon>Thermodesulfobacteriota</taxon>
        <taxon>Desulfobacteria</taxon>
        <taxon>Desulfobacterales</taxon>
        <taxon>Desulfobacterales incertae sedis</taxon>
        <taxon>Candidatus Desulfaltia</taxon>
    </lineage>
</organism>
<keyword evidence="5 7" id="KW-0573">Peptidoglycan synthesis</keyword>
<dbReference type="Gene3D" id="2.40.440.10">
    <property type="entry name" value="L,D-transpeptidase catalytic domain-like"/>
    <property type="match status" value="1"/>
</dbReference>
<dbReference type="InterPro" id="IPR056203">
    <property type="entry name" value="Cds6_C"/>
</dbReference>
<dbReference type="GO" id="GO:0004180">
    <property type="term" value="F:carboxypeptidase activity"/>
    <property type="evidence" value="ECO:0007669"/>
    <property type="project" value="UniProtKB-ARBA"/>
</dbReference>
<feature type="domain" description="L,D-TPase catalytic" evidence="8">
    <location>
        <begin position="64"/>
        <end position="198"/>
    </location>
</feature>
<keyword evidence="6 7" id="KW-0961">Cell wall biogenesis/degradation</keyword>
<dbReference type="PANTHER" id="PTHR36699">
    <property type="entry name" value="LD-TRANSPEPTIDASE"/>
    <property type="match status" value="1"/>
</dbReference>
<dbReference type="GO" id="GO:0071555">
    <property type="term" value="P:cell wall organization"/>
    <property type="evidence" value="ECO:0007669"/>
    <property type="project" value="UniProtKB-UniRule"/>
</dbReference>
<dbReference type="GO" id="GO:0016740">
    <property type="term" value="F:transferase activity"/>
    <property type="evidence" value="ECO:0007669"/>
    <property type="project" value="UniProtKB-KW"/>
</dbReference>
<dbReference type="UniPathway" id="UPA00219"/>
<keyword evidence="4 7" id="KW-0133">Cell shape</keyword>
<evidence type="ECO:0000256" key="7">
    <source>
        <dbReference type="PROSITE-ProRule" id="PRU01373"/>
    </source>
</evidence>
<sequence length="458" mass="52701">MARYIQMRIFYTWLAVIMLPVISSGVSASQHKEAGLKAVASRHLSRARAPDVLISFDNDSSTKYAMVVEKETQQLLVYSYDDYDDSFKEMSIFKCSTGEMAGGKLRSGDKKTPEGVYFFTNEHKKRDLSPIYGNKAFPIDYPNFFDRIEGRRGHSIWLHGTNQSIKARDSNGCVVLANQDIDKLAKYIVLHKTPIIIVDKLSYASFDDKSRIKSSIFNFLKQWNHALENGTYHEYLECYAPEYLPDISWWTEWNKVKKIYSASNLDLSVGMKRRSILRHNGVYVILFDQFVRSSGKDLHAGSKKLYLADKGGYFRIVGEECHGASTNQKNNNPLVSAGLNLKRLLKGKYEIANFVDGWLKAWSAKDIKRYGSYYSCDFRFQGMNLKAWLNYKARLNRKYDFIHVSKDDMIIQKGKNKITVSFTQTYTSSAFKAKGIKKLILIQGKGGWKIFRETWQKL</sequence>
<feature type="active site" description="Nucleophile" evidence="7">
    <location>
        <position position="173"/>
    </location>
</feature>
<comment type="pathway">
    <text evidence="1 7">Cell wall biogenesis; peptidoglycan biosynthesis.</text>
</comment>
<dbReference type="InterPro" id="IPR038063">
    <property type="entry name" value="Transpep_catalytic_dom"/>
</dbReference>
<feature type="active site" description="Proton donor/acceptor" evidence="7">
    <location>
        <position position="159"/>
    </location>
</feature>
<dbReference type="CDD" id="cd16913">
    <property type="entry name" value="YkuD_like"/>
    <property type="match status" value="1"/>
</dbReference>
<keyword evidence="3" id="KW-0808">Transferase</keyword>
<dbReference type="Pfam" id="PF03734">
    <property type="entry name" value="YkuD"/>
    <property type="match status" value="1"/>
</dbReference>
<evidence type="ECO:0000313" key="10">
    <source>
        <dbReference type="Proteomes" id="UP000603545"/>
    </source>
</evidence>
<dbReference type="PROSITE" id="PS52029">
    <property type="entry name" value="LD_TPASE"/>
    <property type="match status" value="1"/>
</dbReference>
<evidence type="ECO:0000256" key="2">
    <source>
        <dbReference type="ARBA" id="ARBA00005992"/>
    </source>
</evidence>
<evidence type="ECO:0000256" key="5">
    <source>
        <dbReference type="ARBA" id="ARBA00022984"/>
    </source>
</evidence>
<evidence type="ECO:0000259" key="8">
    <source>
        <dbReference type="PROSITE" id="PS52029"/>
    </source>
</evidence>
<dbReference type="Gene3D" id="3.10.450.50">
    <property type="match status" value="1"/>
</dbReference>
<evidence type="ECO:0000256" key="4">
    <source>
        <dbReference type="ARBA" id="ARBA00022960"/>
    </source>
</evidence>
<evidence type="ECO:0000256" key="6">
    <source>
        <dbReference type="ARBA" id="ARBA00023316"/>
    </source>
</evidence>
<reference evidence="9 10" key="1">
    <citation type="submission" date="2020-08" db="EMBL/GenBank/DDBJ databases">
        <title>Bridging the membrane lipid divide: bacteria of the FCB group superphylum have the potential to synthesize archaeal ether lipids.</title>
        <authorList>
            <person name="Villanueva L."/>
            <person name="Von Meijenfeldt F.A.B."/>
            <person name="Westbye A.B."/>
            <person name="Yadav S."/>
            <person name="Hopmans E.C."/>
            <person name="Dutilh B.E."/>
            <person name="Sinninghe Damste J.S."/>
        </authorList>
    </citation>
    <scope>NUCLEOTIDE SEQUENCE [LARGE SCALE GENOMIC DNA]</scope>
    <source>
        <strain evidence="9">NIOZ-UU82</strain>
    </source>
</reference>
<evidence type="ECO:0000256" key="1">
    <source>
        <dbReference type="ARBA" id="ARBA00004752"/>
    </source>
</evidence>
<comment type="caution">
    <text evidence="9">The sequence shown here is derived from an EMBL/GenBank/DDBJ whole genome shotgun (WGS) entry which is preliminary data.</text>
</comment>
<dbReference type="InterPro" id="IPR032710">
    <property type="entry name" value="NTF2-like_dom_sf"/>
</dbReference>
<name>A0A8J6N4T1_9BACT</name>
<evidence type="ECO:0000256" key="3">
    <source>
        <dbReference type="ARBA" id="ARBA00022679"/>
    </source>
</evidence>